<dbReference type="PANTHER" id="PTHR43611:SF3">
    <property type="entry name" value="FLAVIN MONONUCLEOTIDE HYDROLASE 1, CHLOROPLATIC"/>
    <property type="match status" value="1"/>
</dbReference>
<dbReference type="CDD" id="cd02603">
    <property type="entry name" value="HAD_sEH-N_like"/>
    <property type="match status" value="1"/>
</dbReference>
<proteinExistence type="predicted"/>
<accession>A0ABT7ZYF8</accession>
<dbReference type="SFLD" id="SFLDS00003">
    <property type="entry name" value="Haloacid_Dehalogenase"/>
    <property type="match status" value="1"/>
</dbReference>
<dbReference type="InterPro" id="IPR036412">
    <property type="entry name" value="HAD-like_sf"/>
</dbReference>
<protein>
    <submittedName>
        <fullName evidence="1">HAD family phosphatase</fullName>
    </submittedName>
</protein>
<keyword evidence="2" id="KW-1185">Reference proteome</keyword>
<comment type="caution">
    <text evidence="1">The sequence shown here is derived from an EMBL/GenBank/DDBJ whole genome shotgun (WGS) entry which is preliminary data.</text>
</comment>
<organism evidence="1 2">
    <name type="scientific">Winogradskyella bathintestinalis</name>
    <dbReference type="NCBI Taxonomy" id="3035208"/>
    <lineage>
        <taxon>Bacteria</taxon>
        <taxon>Pseudomonadati</taxon>
        <taxon>Bacteroidota</taxon>
        <taxon>Flavobacteriia</taxon>
        <taxon>Flavobacteriales</taxon>
        <taxon>Flavobacteriaceae</taxon>
        <taxon>Winogradskyella</taxon>
    </lineage>
</organism>
<evidence type="ECO:0000313" key="2">
    <source>
        <dbReference type="Proteomes" id="UP001231197"/>
    </source>
</evidence>
<dbReference type="EMBL" id="JASDDK010000008">
    <property type="protein sequence ID" value="MDN3494024.1"/>
    <property type="molecule type" value="Genomic_DNA"/>
</dbReference>
<dbReference type="NCBIfam" id="TIGR01509">
    <property type="entry name" value="HAD-SF-IA-v3"/>
    <property type="match status" value="1"/>
</dbReference>
<gene>
    <name evidence="1" type="ORF">QMA06_14965</name>
</gene>
<dbReference type="Gene3D" id="3.40.50.1000">
    <property type="entry name" value="HAD superfamily/HAD-like"/>
    <property type="match status" value="1"/>
</dbReference>
<dbReference type="InterPro" id="IPR006439">
    <property type="entry name" value="HAD-SF_hydro_IA"/>
</dbReference>
<dbReference type="InterPro" id="IPR023198">
    <property type="entry name" value="PGP-like_dom2"/>
</dbReference>
<reference evidence="1 2" key="1">
    <citation type="journal article" date="2023" name="Int. J. Syst. Evol. Microbiol.">
        <title>Winogradskyella bathintestinalis sp. nov., isolated from the intestine of the deep-sea loosejaw dragonfish, Malacosteus niger.</title>
        <authorList>
            <person name="Uniacke-Lowe S."/>
            <person name="Johnson C.N."/>
            <person name="Stanton C."/>
            <person name="Hill C."/>
            <person name="Ross P."/>
        </authorList>
    </citation>
    <scope>NUCLEOTIDE SEQUENCE [LARGE SCALE GENOMIC DNA]</scope>
    <source>
        <strain evidence="1 2">APC 3343</strain>
    </source>
</reference>
<name>A0ABT7ZYF8_9FLAO</name>
<dbReference type="Proteomes" id="UP001231197">
    <property type="component" value="Unassembled WGS sequence"/>
</dbReference>
<dbReference type="SFLD" id="SFLDG01129">
    <property type="entry name" value="C1.5:_HAD__Beta-PGM__Phosphata"/>
    <property type="match status" value="1"/>
</dbReference>
<evidence type="ECO:0000313" key="1">
    <source>
        <dbReference type="EMBL" id="MDN3494024.1"/>
    </source>
</evidence>
<dbReference type="RefSeq" id="WP_290207718.1">
    <property type="nucleotide sequence ID" value="NZ_JASDDK010000008.1"/>
</dbReference>
<dbReference type="SUPFAM" id="SSF56784">
    <property type="entry name" value="HAD-like"/>
    <property type="match status" value="1"/>
</dbReference>
<dbReference type="Pfam" id="PF00702">
    <property type="entry name" value="Hydrolase"/>
    <property type="match status" value="1"/>
</dbReference>
<dbReference type="NCBIfam" id="TIGR01549">
    <property type="entry name" value="HAD-SF-IA-v1"/>
    <property type="match status" value="1"/>
</dbReference>
<sequence length="203" mass="24040">MIKTLIFDFGDVFINLDKQGAMQNALNLFQLETFAADMIATNEQYEIGKISTTEFLEFYSKKFPYLKNNTIIEAWNYIIKDFPIHRLEFIKNLAAQNKYQLILLSNTNHMHIAFIKENVSFFEEFKSYFDVFYLSQELNLRKPNKTIFEYLLNENNLLPSECLFIDDTKENTDTAEAMGFYAWNIDETIEDVITLFETKKELF</sequence>
<dbReference type="InterPro" id="IPR023214">
    <property type="entry name" value="HAD_sf"/>
</dbReference>
<dbReference type="Gene3D" id="1.10.150.240">
    <property type="entry name" value="Putative phosphatase, domain 2"/>
    <property type="match status" value="1"/>
</dbReference>
<dbReference type="PANTHER" id="PTHR43611">
    <property type="entry name" value="ALPHA-D-GLUCOSE 1-PHOSPHATE PHOSPHATASE"/>
    <property type="match status" value="1"/>
</dbReference>